<evidence type="ECO:0000259" key="15">
    <source>
        <dbReference type="PROSITE" id="PS51918"/>
    </source>
</evidence>
<evidence type="ECO:0000313" key="16">
    <source>
        <dbReference type="EMBL" id="SCY22853.1"/>
    </source>
</evidence>
<evidence type="ECO:0000256" key="9">
    <source>
        <dbReference type="ARBA" id="ARBA00022694"/>
    </source>
</evidence>
<keyword evidence="5 14" id="KW-0698">rRNA processing</keyword>
<dbReference type="GO" id="GO:0002935">
    <property type="term" value="F:tRNA (adenine(37)-C2)-methyltransferase activity"/>
    <property type="evidence" value="ECO:0007669"/>
    <property type="project" value="UniProtKB-UniRule"/>
</dbReference>
<keyword evidence="9 14" id="KW-0819">tRNA processing</keyword>
<evidence type="ECO:0000256" key="13">
    <source>
        <dbReference type="ARBA" id="ARBA00023157"/>
    </source>
</evidence>
<evidence type="ECO:0000256" key="5">
    <source>
        <dbReference type="ARBA" id="ARBA00022552"/>
    </source>
</evidence>
<dbReference type="PROSITE" id="PS51918">
    <property type="entry name" value="RADICAL_SAM"/>
    <property type="match status" value="1"/>
</dbReference>
<evidence type="ECO:0000256" key="14">
    <source>
        <dbReference type="HAMAP-Rule" id="MF_01849"/>
    </source>
</evidence>
<protein>
    <recommendedName>
        <fullName evidence="14">Dual-specificity RNA methyltransferase RlmN</fullName>
        <ecNumber evidence="14">2.1.1.192</ecNumber>
    </recommendedName>
    <alternativeName>
        <fullName evidence="14">23S rRNA (adenine(2503)-C(2))-methyltransferase</fullName>
    </alternativeName>
    <alternativeName>
        <fullName evidence="14">23S rRNA m2A2503 methyltransferase</fullName>
    </alternativeName>
    <alternativeName>
        <fullName evidence="14">Ribosomal RNA large subunit methyltransferase N</fullName>
    </alternativeName>
    <alternativeName>
        <fullName evidence="14">tRNA (adenine(37)-C(2))-methyltransferase</fullName>
    </alternativeName>
    <alternativeName>
        <fullName evidence="14">tRNA m2A37 methyltransferase</fullName>
    </alternativeName>
</protein>
<evidence type="ECO:0000256" key="3">
    <source>
        <dbReference type="ARBA" id="ARBA00022485"/>
    </source>
</evidence>
<reference evidence="16 17" key="1">
    <citation type="submission" date="2016-10" db="EMBL/GenBank/DDBJ databases">
        <authorList>
            <person name="de Groot N.N."/>
        </authorList>
    </citation>
    <scope>NUCLEOTIDE SEQUENCE [LARGE SCALE GENOMIC DNA]</scope>
    <source>
        <strain evidence="16 17">CGMCC 1.8925</strain>
    </source>
</reference>
<dbReference type="PIRSF" id="PIRSF006004">
    <property type="entry name" value="CHP00048"/>
    <property type="match status" value="1"/>
</dbReference>
<feature type="active site" description="S-methylcysteine intermediate" evidence="14">
    <location>
        <position position="401"/>
    </location>
</feature>
<dbReference type="GO" id="GO:0000049">
    <property type="term" value="F:tRNA binding"/>
    <property type="evidence" value="ECO:0007669"/>
    <property type="project" value="UniProtKB-UniRule"/>
</dbReference>
<dbReference type="CDD" id="cd01335">
    <property type="entry name" value="Radical_SAM"/>
    <property type="match status" value="1"/>
</dbReference>
<keyword evidence="12 14" id="KW-0411">Iron-sulfur</keyword>
<dbReference type="Gene3D" id="3.20.20.70">
    <property type="entry name" value="Aldolase class I"/>
    <property type="match status" value="1"/>
</dbReference>
<dbReference type="Pfam" id="PF21016">
    <property type="entry name" value="RlmN_N"/>
    <property type="match status" value="1"/>
</dbReference>
<keyword evidence="11 14" id="KW-0408">Iron</keyword>
<dbReference type="GO" id="GO:0051539">
    <property type="term" value="F:4 iron, 4 sulfur cluster binding"/>
    <property type="evidence" value="ECO:0007669"/>
    <property type="project" value="UniProtKB-UniRule"/>
</dbReference>
<evidence type="ECO:0000256" key="6">
    <source>
        <dbReference type="ARBA" id="ARBA00022603"/>
    </source>
</evidence>
<evidence type="ECO:0000256" key="2">
    <source>
        <dbReference type="ARBA" id="ARBA00007544"/>
    </source>
</evidence>
<dbReference type="PANTHER" id="PTHR30544:SF5">
    <property type="entry name" value="RADICAL SAM CORE DOMAIN-CONTAINING PROTEIN"/>
    <property type="match status" value="1"/>
</dbReference>
<dbReference type="PANTHER" id="PTHR30544">
    <property type="entry name" value="23S RRNA METHYLTRANSFERASE"/>
    <property type="match status" value="1"/>
</dbReference>
<keyword evidence="4 14" id="KW-0963">Cytoplasm</keyword>
<dbReference type="GO" id="GO:0030488">
    <property type="term" value="P:tRNA methylation"/>
    <property type="evidence" value="ECO:0007669"/>
    <property type="project" value="UniProtKB-UniRule"/>
</dbReference>
<evidence type="ECO:0000256" key="4">
    <source>
        <dbReference type="ARBA" id="ARBA00022490"/>
    </source>
</evidence>
<dbReference type="SFLD" id="SFLDF00275">
    <property type="entry name" value="adenosine_C2_methyltransferase"/>
    <property type="match status" value="1"/>
</dbReference>
<dbReference type="GO" id="GO:0019843">
    <property type="term" value="F:rRNA binding"/>
    <property type="evidence" value="ECO:0007669"/>
    <property type="project" value="UniProtKB-UniRule"/>
</dbReference>
<dbReference type="FunFam" id="3.20.20.70:FF:000008">
    <property type="entry name" value="Dual-specificity RNA methyltransferase RlmN"/>
    <property type="match status" value="1"/>
</dbReference>
<feature type="binding site" evidence="14">
    <location>
        <begin position="281"/>
        <end position="283"/>
    </location>
    <ligand>
        <name>S-adenosyl-L-methionine</name>
        <dbReference type="ChEBI" id="CHEBI:59789"/>
    </ligand>
</feature>
<comment type="cofactor">
    <cofactor evidence="14">
        <name>[4Fe-4S] cluster</name>
        <dbReference type="ChEBI" id="CHEBI:49883"/>
    </cofactor>
    <text evidence="14">Binds 1 [4Fe-4S] cluster. The cluster is coordinated with 3 cysteines and an exchangeable S-adenosyl-L-methionine.</text>
</comment>
<dbReference type="InterPro" id="IPR048641">
    <property type="entry name" value="RlmN_N"/>
</dbReference>
<dbReference type="InterPro" id="IPR040072">
    <property type="entry name" value="Methyltransferase_A"/>
</dbReference>
<evidence type="ECO:0000256" key="8">
    <source>
        <dbReference type="ARBA" id="ARBA00022691"/>
    </source>
</evidence>
<evidence type="ECO:0000256" key="10">
    <source>
        <dbReference type="ARBA" id="ARBA00022723"/>
    </source>
</evidence>
<feature type="binding site" evidence="14">
    <location>
        <position position="358"/>
    </location>
    <ligand>
        <name>S-adenosyl-L-methionine</name>
        <dbReference type="ChEBI" id="CHEBI:59789"/>
    </ligand>
</feature>
<dbReference type="Proteomes" id="UP000199502">
    <property type="component" value="Unassembled WGS sequence"/>
</dbReference>
<keyword evidence="3 14" id="KW-0004">4Fe-4S</keyword>
<evidence type="ECO:0000256" key="12">
    <source>
        <dbReference type="ARBA" id="ARBA00023014"/>
    </source>
</evidence>
<dbReference type="GO" id="GO:0005737">
    <property type="term" value="C:cytoplasm"/>
    <property type="evidence" value="ECO:0007669"/>
    <property type="project" value="UniProtKB-SubCell"/>
</dbReference>
<dbReference type="GO" id="GO:0070475">
    <property type="term" value="P:rRNA base methylation"/>
    <property type="evidence" value="ECO:0007669"/>
    <property type="project" value="UniProtKB-UniRule"/>
</dbReference>
<dbReference type="GO" id="GO:0070040">
    <property type="term" value="F:rRNA (adenine(2503)-C2-)-methyltransferase activity"/>
    <property type="evidence" value="ECO:0007669"/>
    <property type="project" value="UniProtKB-UniRule"/>
</dbReference>
<comment type="miscellaneous">
    <text evidence="14">Reaction proceeds by a ping-pong mechanism involving intermediate methylation of a conserved cysteine residue.</text>
</comment>
<keyword evidence="8 14" id="KW-0949">S-adenosyl-L-methionine</keyword>
<proteinExistence type="inferred from homology"/>
<feature type="binding site" evidence="14">
    <location>
        <position position="168"/>
    </location>
    <ligand>
        <name>[4Fe-4S] cluster</name>
        <dbReference type="ChEBI" id="CHEBI:49883"/>
        <note>4Fe-4S-S-AdoMet</note>
    </ligand>
</feature>
<dbReference type="Gene3D" id="1.10.150.530">
    <property type="match status" value="1"/>
</dbReference>
<dbReference type="InterPro" id="IPR058240">
    <property type="entry name" value="rSAM_sf"/>
</dbReference>
<dbReference type="InterPro" id="IPR027492">
    <property type="entry name" value="RNA_MTrfase_RlmN"/>
</dbReference>
<comment type="catalytic activity">
    <reaction evidence="14">
        <text>adenosine(37) in tRNA + 2 reduced [2Fe-2S]-[ferredoxin] + 2 S-adenosyl-L-methionine = 2-methyladenosine(37) in tRNA + 5'-deoxyadenosine + L-methionine + 2 oxidized [2Fe-2S]-[ferredoxin] + S-adenosyl-L-homocysteine</text>
        <dbReference type="Rhea" id="RHEA:43332"/>
        <dbReference type="Rhea" id="RHEA-COMP:10000"/>
        <dbReference type="Rhea" id="RHEA-COMP:10001"/>
        <dbReference type="Rhea" id="RHEA-COMP:10162"/>
        <dbReference type="Rhea" id="RHEA-COMP:10485"/>
        <dbReference type="ChEBI" id="CHEBI:17319"/>
        <dbReference type="ChEBI" id="CHEBI:33737"/>
        <dbReference type="ChEBI" id="CHEBI:33738"/>
        <dbReference type="ChEBI" id="CHEBI:57844"/>
        <dbReference type="ChEBI" id="CHEBI:57856"/>
        <dbReference type="ChEBI" id="CHEBI:59789"/>
        <dbReference type="ChEBI" id="CHEBI:74411"/>
        <dbReference type="ChEBI" id="CHEBI:74497"/>
        <dbReference type="EC" id="2.1.1.192"/>
    </reaction>
</comment>
<organism evidence="16 17">
    <name type="scientific">Paracoccus tibetensis</name>
    <dbReference type="NCBI Taxonomy" id="336292"/>
    <lineage>
        <taxon>Bacteria</taxon>
        <taxon>Pseudomonadati</taxon>
        <taxon>Pseudomonadota</taxon>
        <taxon>Alphaproteobacteria</taxon>
        <taxon>Rhodobacterales</taxon>
        <taxon>Paracoccaceae</taxon>
        <taxon>Paracoccus</taxon>
    </lineage>
</organism>
<dbReference type="Pfam" id="PF04055">
    <property type="entry name" value="Radical_SAM"/>
    <property type="match status" value="1"/>
</dbReference>
<keyword evidence="13 14" id="KW-1015">Disulfide bond</keyword>
<keyword evidence="10 14" id="KW-0479">Metal-binding</keyword>
<keyword evidence="6 14" id="KW-0489">Methyltransferase</keyword>
<evidence type="ECO:0000256" key="1">
    <source>
        <dbReference type="ARBA" id="ARBA00004496"/>
    </source>
</evidence>
<dbReference type="InterPro" id="IPR007197">
    <property type="entry name" value="rSAM"/>
</dbReference>
<evidence type="ECO:0000256" key="7">
    <source>
        <dbReference type="ARBA" id="ARBA00022679"/>
    </source>
</evidence>
<dbReference type="HAMAP" id="MF_01849">
    <property type="entry name" value="RNA_methyltr_RlmN"/>
    <property type="match status" value="1"/>
</dbReference>
<dbReference type="SFLD" id="SFLDG01062">
    <property type="entry name" value="methyltransferase_(Class_A)"/>
    <property type="match status" value="1"/>
</dbReference>
<comment type="catalytic activity">
    <reaction evidence="14">
        <text>adenosine(2503) in 23S rRNA + 2 reduced [2Fe-2S]-[ferredoxin] + 2 S-adenosyl-L-methionine = 2-methyladenosine(2503) in 23S rRNA + 5'-deoxyadenosine + L-methionine + 2 oxidized [2Fe-2S]-[ferredoxin] + S-adenosyl-L-homocysteine</text>
        <dbReference type="Rhea" id="RHEA:42916"/>
        <dbReference type="Rhea" id="RHEA-COMP:10000"/>
        <dbReference type="Rhea" id="RHEA-COMP:10001"/>
        <dbReference type="Rhea" id="RHEA-COMP:10152"/>
        <dbReference type="Rhea" id="RHEA-COMP:10282"/>
        <dbReference type="ChEBI" id="CHEBI:17319"/>
        <dbReference type="ChEBI" id="CHEBI:33737"/>
        <dbReference type="ChEBI" id="CHEBI:33738"/>
        <dbReference type="ChEBI" id="CHEBI:57844"/>
        <dbReference type="ChEBI" id="CHEBI:57856"/>
        <dbReference type="ChEBI" id="CHEBI:59789"/>
        <dbReference type="ChEBI" id="CHEBI:74411"/>
        <dbReference type="ChEBI" id="CHEBI:74497"/>
        <dbReference type="EC" id="2.1.1.192"/>
    </reaction>
</comment>
<keyword evidence="17" id="KW-1185">Reference proteome</keyword>
<comment type="caution">
    <text evidence="14">Lacks conserved residue(s) required for the propagation of feature annotation.</text>
</comment>
<name>A0A1G5E756_9RHOB</name>
<feature type="active site" description="Proton acceptor" evidence="14">
    <location>
        <position position="148"/>
    </location>
</feature>
<keyword evidence="7 14" id="KW-0808">Transferase</keyword>
<evidence type="ECO:0000313" key="17">
    <source>
        <dbReference type="Proteomes" id="UP000199502"/>
    </source>
</evidence>
<dbReference type="InterPro" id="IPR004383">
    <property type="entry name" value="rRNA_lsu_MTrfase_RlmN/Cfr"/>
</dbReference>
<feature type="binding site" evidence="14">
    <location>
        <position position="259"/>
    </location>
    <ligand>
        <name>S-adenosyl-L-methionine</name>
        <dbReference type="ChEBI" id="CHEBI:59789"/>
    </ligand>
</feature>
<dbReference type="STRING" id="336292.SAMN05660710_00974"/>
<comment type="function">
    <text evidence="14">Specifically methylates position 2 of adenine 2503 in 23S rRNA and position 2 of adenine 37 in tRNAs. m2A2503 modification seems to play a crucial role in the proofreading step occurring at the peptidyl transferase center and thus would serve to optimize ribosomal fidelity.</text>
</comment>
<feature type="binding site" evidence="14">
    <location>
        <position position="175"/>
    </location>
    <ligand>
        <name>[4Fe-4S] cluster</name>
        <dbReference type="ChEBI" id="CHEBI:49883"/>
        <note>4Fe-4S-S-AdoMet</note>
    </ligand>
</feature>
<feature type="binding site" evidence="14">
    <location>
        <begin position="227"/>
        <end position="228"/>
    </location>
    <ligand>
        <name>S-adenosyl-L-methionine</name>
        <dbReference type="ChEBI" id="CHEBI:59789"/>
    </ligand>
</feature>
<dbReference type="NCBIfam" id="TIGR00048">
    <property type="entry name" value="rRNA_mod_RlmN"/>
    <property type="match status" value="1"/>
</dbReference>
<dbReference type="AlphaFoldDB" id="A0A1G5E756"/>
<dbReference type="EMBL" id="FMVT01000003">
    <property type="protein sequence ID" value="SCY22853.1"/>
    <property type="molecule type" value="Genomic_DNA"/>
</dbReference>
<dbReference type="SUPFAM" id="SSF102114">
    <property type="entry name" value="Radical SAM enzymes"/>
    <property type="match status" value="1"/>
</dbReference>
<dbReference type="SFLD" id="SFLDS00029">
    <property type="entry name" value="Radical_SAM"/>
    <property type="match status" value="1"/>
</dbReference>
<feature type="binding site" evidence="14">
    <location>
        <position position="172"/>
    </location>
    <ligand>
        <name>[4Fe-4S] cluster</name>
        <dbReference type="ChEBI" id="CHEBI:49883"/>
        <note>4Fe-4S-S-AdoMet</note>
    </ligand>
</feature>
<dbReference type="GO" id="GO:0046872">
    <property type="term" value="F:metal ion binding"/>
    <property type="evidence" value="ECO:0007669"/>
    <property type="project" value="UniProtKB-KW"/>
</dbReference>
<accession>A0A1G5E756</accession>
<feature type="domain" description="Radical SAM core" evidence="15">
    <location>
        <begin position="154"/>
        <end position="396"/>
    </location>
</feature>
<comment type="subcellular location">
    <subcellularLocation>
        <location evidence="1 14">Cytoplasm</location>
    </subcellularLocation>
</comment>
<dbReference type="InterPro" id="IPR013785">
    <property type="entry name" value="Aldolase_TIM"/>
</dbReference>
<gene>
    <name evidence="14" type="primary">rlmN</name>
    <name evidence="16" type="ORF">SAMN05660710_00974</name>
</gene>
<sequence>MGRRAVDFGRRFAYLRVFRKTDGVPMTALPPQAAGAAPITQDVLTIPRKLPRGGRVNIVGLTRTQLRDALIAAGTPEKQAKMRVGQVWQWVYHWGVRDFAQMTNLAKDYRALLAERFEIVLPEVVTRQVSEDGTRKYLLRIAGGHEVEAVYIPEEGRGTLCVSSQVGCTLTCSFCHTGTQKLVRNLTAGEIVGQLMLARDDLGEWPKPGAPKDETRLISNVVLMGMGEPLYNFEAVRDAMHVVMDGEGLSLSRRRITLSTSGVVPEIARTAEEIGCLLAVSFHATTNEVRDRLVPINKRWNIEVLLEALRDYPRLSNSERITFEYVMLDGVNDSDEDARRLVKLIRGIPAKINLIPFNEWPGAPYKRSSWERIRAFADIIYKAGYASPIRTPRGEDIMAACGQLKSETERGRKSRAQIAAEAAG</sequence>
<dbReference type="EC" id="2.1.1.192" evidence="14"/>
<evidence type="ECO:0000256" key="11">
    <source>
        <dbReference type="ARBA" id="ARBA00023004"/>
    </source>
</evidence>
<comment type="similarity">
    <text evidence="2 14">Belongs to the radical SAM superfamily. RlmN family.</text>
</comment>